<evidence type="ECO:0000259" key="4">
    <source>
        <dbReference type="PROSITE" id="PS50893"/>
    </source>
</evidence>
<dbReference type="GO" id="GO:0005886">
    <property type="term" value="C:plasma membrane"/>
    <property type="evidence" value="ECO:0007669"/>
    <property type="project" value="TreeGrafter"/>
</dbReference>
<dbReference type="Gene3D" id="3.40.50.300">
    <property type="entry name" value="P-loop containing nucleotide triphosphate hydrolases"/>
    <property type="match status" value="1"/>
</dbReference>
<feature type="domain" description="ABC transporter" evidence="4">
    <location>
        <begin position="10"/>
        <end position="251"/>
    </location>
</feature>
<dbReference type="Proteomes" id="UP000253941">
    <property type="component" value="Unassembled WGS sequence"/>
</dbReference>
<dbReference type="GO" id="GO:0005304">
    <property type="term" value="F:L-valine transmembrane transporter activity"/>
    <property type="evidence" value="ECO:0007669"/>
    <property type="project" value="TreeGrafter"/>
</dbReference>
<dbReference type="GO" id="GO:0015192">
    <property type="term" value="F:L-phenylalanine transmembrane transporter activity"/>
    <property type="evidence" value="ECO:0007669"/>
    <property type="project" value="TreeGrafter"/>
</dbReference>
<organism evidence="5 6">
    <name type="scientific">Ferruginivarius sediminum</name>
    <dbReference type="NCBI Taxonomy" id="2661937"/>
    <lineage>
        <taxon>Bacteria</taxon>
        <taxon>Pseudomonadati</taxon>
        <taxon>Pseudomonadota</taxon>
        <taxon>Alphaproteobacteria</taxon>
        <taxon>Rhodospirillales</taxon>
        <taxon>Rhodospirillaceae</taxon>
        <taxon>Ferruginivarius</taxon>
    </lineage>
</organism>
<comment type="caution">
    <text evidence="5">The sequence shown here is derived from an EMBL/GenBank/DDBJ whole genome shotgun (WGS) entry which is preliminary data.</text>
</comment>
<dbReference type="GO" id="GO:0016887">
    <property type="term" value="F:ATP hydrolysis activity"/>
    <property type="evidence" value="ECO:0007669"/>
    <property type="project" value="InterPro"/>
</dbReference>
<keyword evidence="3 5" id="KW-0067">ATP-binding</keyword>
<dbReference type="InterPro" id="IPR051120">
    <property type="entry name" value="ABC_AA/LPS_Transport"/>
</dbReference>
<dbReference type="InterPro" id="IPR003439">
    <property type="entry name" value="ABC_transporter-like_ATP-bd"/>
</dbReference>
<accession>A0A369TB64</accession>
<dbReference type="CDD" id="cd03219">
    <property type="entry name" value="ABC_Mj1267_LivG_branched"/>
    <property type="match status" value="1"/>
</dbReference>
<keyword evidence="1" id="KW-0813">Transport</keyword>
<evidence type="ECO:0000256" key="1">
    <source>
        <dbReference type="ARBA" id="ARBA00022448"/>
    </source>
</evidence>
<keyword evidence="2" id="KW-0547">Nucleotide-binding</keyword>
<dbReference type="PANTHER" id="PTHR45772">
    <property type="entry name" value="CONSERVED COMPONENT OF ABC TRANSPORTER FOR NATURAL AMINO ACIDS-RELATED"/>
    <property type="match status" value="1"/>
</dbReference>
<dbReference type="PROSITE" id="PS50893">
    <property type="entry name" value="ABC_TRANSPORTER_2"/>
    <property type="match status" value="1"/>
</dbReference>
<gene>
    <name evidence="5" type="ORF">DRB17_19450</name>
</gene>
<reference evidence="5 6" key="1">
    <citation type="submission" date="2018-07" db="EMBL/GenBank/DDBJ databases">
        <title>Venubactetium sediminum gen. nov., sp. nov., isolated from a marine solar saltern.</title>
        <authorList>
            <person name="Wang S."/>
        </authorList>
    </citation>
    <scope>NUCLEOTIDE SEQUENCE [LARGE SCALE GENOMIC DNA]</scope>
    <source>
        <strain evidence="5 6">WD2A32</strain>
    </source>
</reference>
<protein>
    <submittedName>
        <fullName evidence="5">ABC transporter ATP-binding protein</fullName>
    </submittedName>
</protein>
<dbReference type="SMART" id="SM00382">
    <property type="entry name" value="AAA"/>
    <property type="match status" value="1"/>
</dbReference>
<dbReference type="GO" id="GO:0015188">
    <property type="term" value="F:L-isoleucine transmembrane transporter activity"/>
    <property type="evidence" value="ECO:0007669"/>
    <property type="project" value="TreeGrafter"/>
</dbReference>
<dbReference type="SUPFAM" id="SSF52540">
    <property type="entry name" value="P-loop containing nucleoside triphosphate hydrolases"/>
    <property type="match status" value="1"/>
</dbReference>
<dbReference type="AlphaFoldDB" id="A0A369TB64"/>
<proteinExistence type="predicted"/>
<dbReference type="InterPro" id="IPR003593">
    <property type="entry name" value="AAA+_ATPase"/>
</dbReference>
<dbReference type="RefSeq" id="WP_114583893.1">
    <property type="nucleotide sequence ID" value="NZ_QPMH01000038.1"/>
</dbReference>
<keyword evidence="6" id="KW-1185">Reference proteome</keyword>
<dbReference type="EMBL" id="QPMH01000038">
    <property type="protein sequence ID" value="RDD60176.1"/>
    <property type="molecule type" value="Genomic_DNA"/>
</dbReference>
<dbReference type="GO" id="GO:0042941">
    <property type="term" value="P:D-alanine transmembrane transport"/>
    <property type="evidence" value="ECO:0007669"/>
    <property type="project" value="TreeGrafter"/>
</dbReference>
<dbReference type="InterPro" id="IPR027417">
    <property type="entry name" value="P-loop_NTPase"/>
</dbReference>
<evidence type="ECO:0000313" key="6">
    <source>
        <dbReference type="Proteomes" id="UP000253941"/>
    </source>
</evidence>
<dbReference type="GO" id="GO:1903805">
    <property type="term" value="P:L-valine import across plasma membrane"/>
    <property type="evidence" value="ECO:0007669"/>
    <property type="project" value="TreeGrafter"/>
</dbReference>
<evidence type="ECO:0000256" key="3">
    <source>
        <dbReference type="ARBA" id="ARBA00022840"/>
    </source>
</evidence>
<dbReference type="GO" id="GO:0005524">
    <property type="term" value="F:ATP binding"/>
    <property type="evidence" value="ECO:0007669"/>
    <property type="project" value="UniProtKB-KW"/>
</dbReference>
<dbReference type="GO" id="GO:0015808">
    <property type="term" value="P:L-alanine transport"/>
    <property type="evidence" value="ECO:0007669"/>
    <property type="project" value="TreeGrafter"/>
</dbReference>
<dbReference type="GO" id="GO:1903806">
    <property type="term" value="P:L-isoleucine import across plasma membrane"/>
    <property type="evidence" value="ECO:0007669"/>
    <property type="project" value="TreeGrafter"/>
</dbReference>
<dbReference type="Pfam" id="PF00005">
    <property type="entry name" value="ABC_tran"/>
    <property type="match status" value="1"/>
</dbReference>
<sequence>MNADVRAPLLSCQNVTKRFGALTAVDALSFDVGAGEVLGIGGPNGAGKTTLFDVMSGVVPASSGRIEFLGQDITWLPPYRICAAGLARTFQLNAAFDSLTTLENVLCSAYFGRREVTLPKLAYDRETKDRVDGIIESTGLASVRKRRADSLTVLQRKQLMIACALATEPALLLLDEPVGGLNPKEIDQTIDLIQRVRTEWSTTIVVIEHVMRCLVALCDRVMIMHHGRKIYEGSAAGVGTDPQVVEVYLGQWAAHRLQHLIAEQQTHA</sequence>
<evidence type="ECO:0000256" key="2">
    <source>
        <dbReference type="ARBA" id="ARBA00022741"/>
    </source>
</evidence>
<dbReference type="PANTHER" id="PTHR45772:SF7">
    <property type="entry name" value="AMINO ACID ABC TRANSPORTER ATP-BINDING PROTEIN"/>
    <property type="match status" value="1"/>
</dbReference>
<evidence type="ECO:0000313" key="5">
    <source>
        <dbReference type="EMBL" id="RDD60176.1"/>
    </source>
</evidence>
<name>A0A369TB64_9PROT</name>